<reference evidence="2 3" key="1">
    <citation type="submission" date="2020-05" db="EMBL/GenBank/DDBJ databases">
        <title>Complete closed genome sequence of Defluviicoccus vanus.</title>
        <authorList>
            <person name="Bessarab I."/>
            <person name="Arumugam K."/>
            <person name="Maszenan A.M."/>
            <person name="Seviour R.J."/>
            <person name="Williams R.B."/>
        </authorList>
    </citation>
    <scope>NUCLEOTIDE SEQUENCE [LARGE SCALE GENOMIC DNA]</scope>
    <source>
        <strain evidence="2 3">Ben 114</strain>
    </source>
</reference>
<sequence length="84" mass="9048">MGKGRKNSKGTHPQGKTAKRLPEDGGTAAAASVPGSTTDVAFEEWLRQKLTILYGPVVDEPIPEELLKLIAGFQKEKNNKVSES</sequence>
<gene>
    <name evidence="2" type="ORF">HQ394_00870</name>
</gene>
<protein>
    <recommendedName>
        <fullName evidence="4">Anti-sigma factor NepR domain-containing protein</fullName>
    </recommendedName>
</protein>
<evidence type="ECO:0000313" key="3">
    <source>
        <dbReference type="Proteomes" id="UP000516369"/>
    </source>
</evidence>
<organism evidence="2 3">
    <name type="scientific">Defluviicoccus vanus</name>
    <dbReference type="NCBI Taxonomy" id="111831"/>
    <lineage>
        <taxon>Bacteria</taxon>
        <taxon>Pseudomonadati</taxon>
        <taxon>Pseudomonadota</taxon>
        <taxon>Alphaproteobacteria</taxon>
        <taxon>Rhodospirillales</taxon>
        <taxon>Rhodospirillaceae</taxon>
        <taxon>Defluviicoccus</taxon>
    </lineage>
</organism>
<dbReference type="EMBL" id="CP053923">
    <property type="protein sequence ID" value="QNT68181.1"/>
    <property type="molecule type" value="Genomic_DNA"/>
</dbReference>
<dbReference type="AlphaFoldDB" id="A0A7H1MXJ5"/>
<accession>A0A7H1MXJ5</accession>
<evidence type="ECO:0000256" key="1">
    <source>
        <dbReference type="SAM" id="MobiDB-lite"/>
    </source>
</evidence>
<name>A0A7H1MXJ5_9PROT</name>
<dbReference type="RefSeq" id="WP_190261623.1">
    <property type="nucleotide sequence ID" value="NZ_CP053923.1"/>
</dbReference>
<dbReference type="KEGG" id="dvn:HQ394_00870"/>
<evidence type="ECO:0008006" key="4">
    <source>
        <dbReference type="Google" id="ProtNLM"/>
    </source>
</evidence>
<feature type="region of interest" description="Disordered" evidence="1">
    <location>
        <begin position="1"/>
        <end position="37"/>
    </location>
</feature>
<evidence type="ECO:0000313" key="2">
    <source>
        <dbReference type="EMBL" id="QNT68181.1"/>
    </source>
</evidence>
<proteinExistence type="predicted"/>
<dbReference type="Proteomes" id="UP000516369">
    <property type="component" value="Chromosome"/>
</dbReference>
<keyword evidence="3" id="KW-1185">Reference proteome</keyword>